<keyword evidence="6" id="KW-1185">Reference proteome</keyword>
<dbReference type="PIRSF" id="PIRSF000239">
    <property type="entry name" value="AHPC"/>
    <property type="match status" value="1"/>
</dbReference>
<dbReference type="Proteomes" id="UP000324595">
    <property type="component" value="Unassembled WGS sequence"/>
</dbReference>
<dbReference type="GO" id="GO:0016491">
    <property type="term" value="F:oxidoreductase activity"/>
    <property type="evidence" value="ECO:0007669"/>
    <property type="project" value="UniProtKB-KW"/>
</dbReference>
<sequence>MTLDLDTKAPDFTLKNTDGEDVSLSGFQPDYNVVLLFFPLAFSSTCTEELCITRDNMKLYNSLDAKVLGISVDSFFSLKQFKKTQNLNFTLLSDFNKEVSRKYDALYDNFFEMKGVSKRASFVIDREGKIRYQEVLEDAGKLPDFKKIQEMLNSLD</sequence>
<dbReference type="PROSITE" id="PS51352">
    <property type="entry name" value="THIOREDOXIN_2"/>
    <property type="match status" value="1"/>
</dbReference>
<dbReference type="InterPro" id="IPR000866">
    <property type="entry name" value="AhpC/TSA"/>
</dbReference>
<dbReference type="GO" id="GO:0016209">
    <property type="term" value="F:antioxidant activity"/>
    <property type="evidence" value="ECO:0007669"/>
    <property type="project" value="InterPro"/>
</dbReference>
<dbReference type="AlphaFoldDB" id="A0A5D3YPQ8"/>
<dbReference type="PANTHER" id="PTHR43110:SF1">
    <property type="entry name" value="THIOL PEROXIDASE"/>
    <property type="match status" value="1"/>
</dbReference>
<keyword evidence="2" id="KW-0676">Redox-active center</keyword>
<dbReference type="OrthoDB" id="9812811at2"/>
<evidence type="ECO:0000259" key="4">
    <source>
        <dbReference type="PROSITE" id="PS51352"/>
    </source>
</evidence>
<keyword evidence="1" id="KW-0560">Oxidoreductase</keyword>
<dbReference type="InterPro" id="IPR036249">
    <property type="entry name" value="Thioredoxin-like_sf"/>
</dbReference>
<comment type="caution">
    <text evidence="5">The sequence shown here is derived from an EMBL/GenBank/DDBJ whole genome shotgun (WGS) entry which is preliminary data.</text>
</comment>
<name>A0A5D3YPQ8_9BACT</name>
<dbReference type="InterPro" id="IPR050455">
    <property type="entry name" value="Tpx_Peroxidase_subfamily"/>
</dbReference>
<evidence type="ECO:0000313" key="6">
    <source>
        <dbReference type="Proteomes" id="UP000324595"/>
    </source>
</evidence>
<reference evidence="5 6" key="1">
    <citation type="submission" date="2019-07" db="EMBL/GenBank/DDBJ databases">
        <title>Genomic Encyclopedia of Archaeal and Bacterial Type Strains, Phase II (KMG-II): from individual species to whole genera.</title>
        <authorList>
            <person name="Goeker M."/>
        </authorList>
    </citation>
    <scope>NUCLEOTIDE SEQUENCE [LARGE SCALE GENOMIC DNA]</scope>
    <source>
        <strain evidence="5 6">DSM 21935</strain>
    </source>
</reference>
<dbReference type="Gene3D" id="3.40.30.10">
    <property type="entry name" value="Glutaredoxin"/>
    <property type="match status" value="1"/>
</dbReference>
<organism evidence="5 6">
    <name type="scientific">Fodinibius salinus</name>
    <dbReference type="NCBI Taxonomy" id="860790"/>
    <lineage>
        <taxon>Bacteria</taxon>
        <taxon>Pseudomonadati</taxon>
        <taxon>Balneolota</taxon>
        <taxon>Balneolia</taxon>
        <taxon>Balneolales</taxon>
        <taxon>Balneolaceae</taxon>
        <taxon>Fodinibius</taxon>
    </lineage>
</organism>
<dbReference type="SUPFAM" id="SSF52833">
    <property type="entry name" value="Thioredoxin-like"/>
    <property type="match status" value="1"/>
</dbReference>
<protein>
    <submittedName>
        <fullName evidence="5">Peroxiredoxin</fullName>
    </submittedName>
</protein>
<dbReference type="InterPro" id="IPR013766">
    <property type="entry name" value="Thioredoxin_domain"/>
</dbReference>
<dbReference type="EMBL" id="VNHY01000001">
    <property type="protein sequence ID" value="TYP95228.1"/>
    <property type="molecule type" value="Genomic_DNA"/>
</dbReference>
<feature type="domain" description="Thioredoxin" evidence="4">
    <location>
        <begin position="3"/>
        <end position="156"/>
    </location>
</feature>
<dbReference type="PANTHER" id="PTHR43110">
    <property type="entry name" value="THIOL PEROXIDASE"/>
    <property type="match status" value="1"/>
</dbReference>
<accession>A0A5D3YPQ8</accession>
<evidence type="ECO:0000313" key="5">
    <source>
        <dbReference type="EMBL" id="TYP95228.1"/>
    </source>
</evidence>
<evidence type="ECO:0000256" key="1">
    <source>
        <dbReference type="ARBA" id="ARBA00023002"/>
    </source>
</evidence>
<feature type="active site" description="Cysteine sulfenic acid (-SOH) intermediate; for peroxidase activity" evidence="3">
    <location>
        <position position="46"/>
    </location>
</feature>
<dbReference type="InterPro" id="IPR024706">
    <property type="entry name" value="Peroxiredoxin_AhpC-typ"/>
</dbReference>
<evidence type="ECO:0000256" key="3">
    <source>
        <dbReference type="PIRSR" id="PIRSR000239-1"/>
    </source>
</evidence>
<dbReference type="Pfam" id="PF00578">
    <property type="entry name" value="AhpC-TSA"/>
    <property type="match status" value="1"/>
</dbReference>
<proteinExistence type="predicted"/>
<gene>
    <name evidence="5" type="ORF">LX73_0524</name>
</gene>
<dbReference type="RefSeq" id="WP_148897905.1">
    <property type="nucleotide sequence ID" value="NZ_VNHY01000001.1"/>
</dbReference>
<evidence type="ECO:0000256" key="2">
    <source>
        <dbReference type="ARBA" id="ARBA00023284"/>
    </source>
</evidence>